<keyword evidence="13" id="KW-1185">Reference proteome</keyword>
<proteinExistence type="predicted"/>
<evidence type="ECO:0000256" key="10">
    <source>
        <dbReference type="SAM" id="Phobius"/>
    </source>
</evidence>
<feature type="domain" description="FAD-binding FR-type" evidence="11">
    <location>
        <begin position="113"/>
        <end position="223"/>
    </location>
</feature>
<evidence type="ECO:0000256" key="8">
    <source>
        <dbReference type="ARBA" id="ARBA00023136"/>
    </source>
</evidence>
<dbReference type="EC" id="1.16.1.9" evidence="2"/>
<keyword evidence="7" id="KW-0406">Ion transport</keyword>
<accession>A0A2B7WFQ1</accession>
<comment type="subcellular location">
    <subcellularLocation>
        <location evidence="1">Cell membrane</location>
        <topology evidence="1">Multi-pass membrane protein</topology>
    </subcellularLocation>
</comment>
<keyword evidence="3" id="KW-0813">Transport</keyword>
<evidence type="ECO:0000256" key="9">
    <source>
        <dbReference type="ARBA" id="ARBA00048483"/>
    </source>
</evidence>
<dbReference type="PROSITE" id="PS51384">
    <property type="entry name" value="FAD_FR"/>
    <property type="match status" value="1"/>
</dbReference>
<sequence length="391" mass="44267">MWTTQKVDFSIHEAHNMFTLVSAGCLGALFLFSLPFLRQLSYEVFLRTHQALAGVCVYGIWRHLPADNLYPHLYLYAALGIFVLTSTIQFLIFLYRNGLFAGQGCPRAIVSTSTNYQHKIKKNTNDTVNTAIRVRLVLPRPVKVQAGQYINLWMPSVSLSSWAQTHPFVVTSWSCRKQDTLDLLLQPRSGISTALLHQARAVGEGSISFLAFFSGPHGISEPVSHYETVLVIASEFGIAAVIPYLRKMIYGYNTCTSQTRRIHLVWQLESLDIAIATQELLNSLLEDDILDNGYIFAISIYVKNGHFIKNELPFGRHERAVLHKGVPDYSNIISSEASGNRIERLPEIYDEHGQMLVMASTSNVLRDQLRNIVRGYLHHQVRMSELEFQPQ</sequence>
<name>A0A2B7WFQ1_9EURO</name>
<dbReference type="Gene3D" id="3.40.50.80">
    <property type="entry name" value="Nucleotide-binding domain of ferredoxin-NADP reductase (FNR) module"/>
    <property type="match status" value="1"/>
</dbReference>
<evidence type="ECO:0000313" key="13">
    <source>
        <dbReference type="Proteomes" id="UP000223968"/>
    </source>
</evidence>
<dbReference type="InterPro" id="IPR017938">
    <property type="entry name" value="Riboflavin_synthase-like_b-brl"/>
</dbReference>
<keyword evidence="8 10" id="KW-0472">Membrane</keyword>
<dbReference type="InterPro" id="IPR039261">
    <property type="entry name" value="FNR_nucleotide-bd"/>
</dbReference>
<evidence type="ECO:0000256" key="6">
    <source>
        <dbReference type="ARBA" id="ARBA00022989"/>
    </source>
</evidence>
<dbReference type="FunFam" id="3.40.50.80:FF:000071">
    <property type="entry name" value="Cell surface metalloreductase (FreA), putative"/>
    <property type="match status" value="1"/>
</dbReference>
<dbReference type="Pfam" id="PF01794">
    <property type="entry name" value="Ferric_reduct"/>
    <property type="match status" value="1"/>
</dbReference>
<dbReference type="GO" id="GO:0015677">
    <property type="term" value="P:copper ion import"/>
    <property type="evidence" value="ECO:0007669"/>
    <property type="project" value="TreeGrafter"/>
</dbReference>
<evidence type="ECO:0000256" key="3">
    <source>
        <dbReference type="ARBA" id="ARBA00022448"/>
    </source>
</evidence>
<dbReference type="OrthoDB" id="4206807at2759"/>
<gene>
    <name evidence="12" type="ORF">AJ79_10061</name>
</gene>
<evidence type="ECO:0000313" key="12">
    <source>
        <dbReference type="EMBL" id="PGG95432.1"/>
    </source>
</evidence>
<dbReference type="GO" id="GO:0005886">
    <property type="term" value="C:plasma membrane"/>
    <property type="evidence" value="ECO:0007669"/>
    <property type="project" value="UniProtKB-SubCell"/>
</dbReference>
<evidence type="ECO:0000256" key="5">
    <source>
        <dbReference type="ARBA" id="ARBA00022692"/>
    </source>
</evidence>
<dbReference type="InterPro" id="IPR051410">
    <property type="entry name" value="Ferric/Cupric_Reductase"/>
</dbReference>
<dbReference type="GO" id="GO:0006879">
    <property type="term" value="P:intracellular iron ion homeostasis"/>
    <property type="evidence" value="ECO:0007669"/>
    <property type="project" value="TreeGrafter"/>
</dbReference>
<dbReference type="Pfam" id="PF08022">
    <property type="entry name" value="FAD_binding_8"/>
    <property type="match status" value="1"/>
</dbReference>
<protein>
    <recommendedName>
        <fullName evidence="2">ferric-chelate reductase (NADPH)</fullName>
        <ecNumber evidence="2">1.16.1.9</ecNumber>
    </recommendedName>
</protein>
<keyword evidence="6 10" id="KW-1133">Transmembrane helix</keyword>
<dbReference type="STRING" id="1447875.A0A2B7WFQ1"/>
<dbReference type="PANTHER" id="PTHR32361:SF26">
    <property type="entry name" value="FAD-BINDING 8 DOMAIN-CONTAINING PROTEIN-RELATED"/>
    <property type="match status" value="1"/>
</dbReference>
<dbReference type="AlphaFoldDB" id="A0A2B7WFQ1"/>
<evidence type="ECO:0000256" key="4">
    <source>
        <dbReference type="ARBA" id="ARBA00022475"/>
    </source>
</evidence>
<evidence type="ECO:0000256" key="1">
    <source>
        <dbReference type="ARBA" id="ARBA00004651"/>
    </source>
</evidence>
<dbReference type="GO" id="GO:0052851">
    <property type="term" value="F:ferric-chelate reductase (NADPH) activity"/>
    <property type="evidence" value="ECO:0007669"/>
    <property type="project" value="UniProtKB-EC"/>
</dbReference>
<evidence type="ECO:0000259" key="11">
    <source>
        <dbReference type="PROSITE" id="PS51384"/>
    </source>
</evidence>
<reference evidence="12 13" key="1">
    <citation type="submission" date="2017-10" db="EMBL/GenBank/DDBJ databases">
        <title>Comparative genomics in systemic dimorphic fungi from Ajellomycetaceae.</title>
        <authorList>
            <person name="Munoz J.F."/>
            <person name="Mcewen J.G."/>
            <person name="Clay O.K."/>
            <person name="Cuomo C.A."/>
        </authorList>
    </citation>
    <scope>NUCLEOTIDE SEQUENCE [LARGE SCALE GENOMIC DNA]</scope>
    <source>
        <strain evidence="12 13">UAMH5409</strain>
    </source>
</reference>
<dbReference type="InterPro" id="IPR017927">
    <property type="entry name" value="FAD-bd_FR_type"/>
</dbReference>
<dbReference type="InterPro" id="IPR013130">
    <property type="entry name" value="Fe3_Rdtase_TM_dom"/>
</dbReference>
<dbReference type="GO" id="GO:0006826">
    <property type="term" value="P:iron ion transport"/>
    <property type="evidence" value="ECO:0007669"/>
    <property type="project" value="TreeGrafter"/>
</dbReference>
<dbReference type="Proteomes" id="UP000223968">
    <property type="component" value="Unassembled WGS sequence"/>
</dbReference>
<evidence type="ECO:0000256" key="7">
    <source>
        <dbReference type="ARBA" id="ARBA00023065"/>
    </source>
</evidence>
<feature type="transmembrane region" description="Helical" evidence="10">
    <location>
        <begin position="73"/>
        <end position="95"/>
    </location>
</feature>
<keyword evidence="5 10" id="KW-0812">Transmembrane</keyword>
<dbReference type="CDD" id="cd06186">
    <property type="entry name" value="NOX_Duox_like_FAD_NADP"/>
    <property type="match status" value="1"/>
</dbReference>
<dbReference type="PANTHER" id="PTHR32361">
    <property type="entry name" value="FERRIC/CUPRIC REDUCTASE TRANSMEMBRANE COMPONENT"/>
    <property type="match status" value="1"/>
</dbReference>
<comment type="caution">
    <text evidence="12">The sequence shown here is derived from an EMBL/GenBank/DDBJ whole genome shotgun (WGS) entry which is preliminary data.</text>
</comment>
<feature type="transmembrane region" description="Helical" evidence="10">
    <location>
        <begin position="17"/>
        <end position="37"/>
    </location>
</feature>
<keyword evidence="4" id="KW-1003">Cell membrane</keyword>
<evidence type="ECO:0000256" key="2">
    <source>
        <dbReference type="ARBA" id="ARBA00012668"/>
    </source>
</evidence>
<comment type="catalytic activity">
    <reaction evidence="9">
        <text>2 a Fe(II)-siderophore + NADP(+) + H(+) = 2 a Fe(III)-siderophore + NADPH</text>
        <dbReference type="Rhea" id="RHEA:28795"/>
        <dbReference type="Rhea" id="RHEA-COMP:11342"/>
        <dbReference type="Rhea" id="RHEA-COMP:11344"/>
        <dbReference type="ChEBI" id="CHEBI:15378"/>
        <dbReference type="ChEBI" id="CHEBI:29033"/>
        <dbReference type="ChEBI" id="CHEBI:29034"/>
        <dbReference type="ChEBI" id="CHEBI:57783"/>
        <dbReference type="ChEBI" id="CHEBI:58349"/>
        <dbReference type="EC" id="1.16.1.9"/>
    </reaction>
</comment>
<dbReference type="EMBL" id="PDNB01000346">
    <property type="protein sequence ID" value="PGG95432.1"/>
    <property type="molecule type" value="Genomic_DNA"/>
</dbReference>
<dbReference type="InterPro" id="IPR013112">
    <property type="entry name" value="FAD-bd_8"/>
</dbReference>
<organism evidence="12 13">
    <name type="scientific">Helicocarpus griseus UAMH5409</name>
    <dbReference type="NCBI Taxonomy" id="1447875"/>
    <lineage>
        <taxon>Eukaryota</taxon>
        <taxon>Fungi</taxon>
        <taxon>Dikarya</taxon>
        <taxon>Ascomycota</taxon>
        <taxon>Pezizomycotina</taxon>
        <taxon>Eurotiomycetes</taxon>
        <taxon>Eurotiomycetidae</taxon>
        <taxon>Onygenales</taxon>
        <taxon>Ajellomycetaceae</taxon>
        <taxon>Helicocarpus</taxon>
    </lineage>
</organism>
<dbReference type="SUPFAM" id="SSF63380">
    <property type="entry name" value="Riboflavin synthase domain-like"/>
    <property type="match status" value="1"/>
</dbReference>
<dbReference type="PROSITE" id="PS51257">
    <property type="entry name" value="PROKAR_LIPOPROTEIN"/>
    <property type="match status" value="1"/>
</dbReference>